<proteinExistence type="predicted"/>
<evidence type="ECO:0000313" key="1">
    <source>
        <dbReference type="EMBL" id="ANF29682.1"/>
    </source>
</evidence>
<keyword evidence="2" id="KW-1185">Reference proteome</keyword>
<protein>
    <recommendedName>
        <fullName evidence="3">Ac114</fullName>
    </recommendedName>
</protein>
<name>A0A172WZA9_9ABAC</name>
<evidence type="ECO:0008006" key="3">
    <source>
        <dbReference type="Google" id="ProtNLM"/>
    </source>
</evidence>
<reference evidence="1 2" key="1">
    <citation type="journal article" date="2016" name="PLoS ONE">
        <title>Genome Sequencing and Analysis of Catopsilia pomona nucleopolyhedrovirus: A Distinct Species in Group I Alphabaculovirus.</title>
        <authorList>
            <person name="Wang J."/>
            <person name="Zhu Z."/>
            <person name="Zhang L."/>
            <person name="Hou D."/>
            <person name="Wang M."/>
            <person name="Arif B."/>
            <person name="Kou Z."/>
            <person name="Wang H."/>
            <person name="Deng F."/>
            <person name="Hu Z."/>
        </authorList>
    </citation>
    <scope>NUCLEOTIDE SEQUENCE [LARGE SCALE GENOMIC DNA]</scope>
    <source>
        <strain evidence="1">416</strain>
    </source>
</reference>
<dbReference type="Proteomes" id="UP000203996">
    <property type="component" value="Segment"/>
</dbReference>
<dbReference type="GeneID" id="27924258"/>
<dbReference type="EMBL" id="KU565883">
    <property type="protein sequence ID" value="ANF29682.1"/>
    <property type="molecule type" value="Genomic_DNA"/>
</dbReference>
<sequence length="440" mass="50843">MNNGGAASKYALVQHMIVNELTFVNDNVNYDKNSFFTRTQLSGELHKLLRILLKCNNDNTNNKYDKNNLAMLLQYINTIKFSYFDDIELRVRDAMDNLLIETGQYDAQLDELVRKNTNAEIVSEMDNLDDIKFLHIHLARILCYTAAVNARNSLQWKRAVESRGDGGGGGGVVSFANAFVNYILIVLKMMKANDVSLTHKVCAVYHFTNRDINFNTSMKPNSIVIECTKKTTKLENKHTDLEVCYVNDNRLCAKFDENNQQSCMYAMFLELNALPYCLYNNTLPDTLALSVFNLYRFNYGNVHKSKLPAKPSRVGNVLLVNCFNANKTITRNEIVHKINAYYNACRHLVDERKNLRIVGDFSAYKNNYKLAALDFIILMFVTSITNRYLKYNICNNYEKMFQELKNKVCKLKVRKVYELLLNYSVDKEPLDNFNNDYQPL</sequence>
<dbReference type="OrthoDB" id="5027at10239"/>
<accession>A0A172WZA9</accession>
<gene>
    <name evidence="1" type="ORF">CapoNPV_034</name>
</gene>
<dbReference type="RefSeq" id="YP_009255291.1">
    <property type="nucleotide sequence ID" value="NC_030240.1"/>
</dbReference>
<evidence type="ECO:0000313" key="2">
    <source>
        <dbReference type="Proteomes" id="UP000203996"/>
    </source>
</evidence>
<organism evidence="1 2">
    <name type="scientific">Catopsilia pomona nucleopolyhedrovirus</name>
    <dbReference type="NCBI Taxonomy" id="1850906"/>
    <lineage>
        <taxon>Viruses</taxon>
        <taxon>Viruses incertae sedis</taxon>
        <taxon>Naldaviricetes</taxon>
        <taxon>Lefavirales</taxon>
        <taxon>Baculoviridae</taxon>
        <taxon>Alphabaculovirus</taxon>
        <taxon>Alphabaculovirus capomonae</taxon>
    </lineage>
</organism>
<dbReference type="KEGG" id="vg:27924258"/>